<proteinExistence type="predicted"/>
<sequence>MSLTTSFTILSPESANGRNVVAYGLVSLLSRQRKTAVFRPVACRHELFTNDLIAASGMNMSPDIVRATCPKEARDDTDRARTAIVSAYYRLQSTYTPEITVIVGTDKSRIADPSMFGFNAEIAADLKSPVVLAVCSIDRTANQLLETVKAHIKAVNDAGSSVVALFITGCTEENLDEMKEAVLPLGLPAWSLPAVSIEAGNGEDLARALHAFEDNVDASAVLSALACPAALSETPCSFQFGLLTKAQEAHKTIVLPEGEDDRIIKSANFLLSRSIVDLIIVGERDGILTRAKKLGLLNLDHAKFQSMHDEAMLERMAAKLCELRASKGMTEEKARIALRDPSYFGTMLVVLGLADGLVSGAINSTANTVRPALQLIKTKPGVSIVSGAFLMCFKDHVAVFSDCAINLNPNPQQLADIAAQSAQTARSFGIDPKVGMLSYSTLGSGKGPDVDLVEEATAILQEKEPDLPVVGPIQFDAAWSEEVAATKAKGNPVAGHVNVFIFPNLSAGNIAYKAVQRSSGAVAVGPILQGLNKPVNDLSRGALVEDIINTVALTAISA</sequence>
<keyword evidence="5 11" id="KW-0808">Transferase</keyword>
<dbReference type="Gene3D" id="3.40.50.10950">
    <property type="match status" value="1"/>
</dbReference>
<dbReference type="GO" id="GO:0008959">
    <property type="term" value="F:phosphate acetyltransferase activity"/>
    <property type="evidence" value="ECO:0007669"/>
    <property type="project" value="UniProtKB-EC"/>
</dbReference>
<dbReference type="NCBIfam" id="NF004167">
    <property type="entry name" value="PRK05632.1"/>
    <property type="match status" value="1"/>
</dbReference>
<dbReference type="PANTHER" id="PTHR43356:SF3">
    <property type="entry name" value="PHOSPHATE ACETYLTRANSFERASE"/>
    <property type="match status" value="1"/>
</dbReference>
<comment type="catalytic activity">
    <reaction evidence="1">
        <text>acetyl-CoA + phosphate = acetyl phosphate + CoA</text>
        <dbReference type="Rhea" id="RHEA:19521"/>
        <dbReference type="ChEBI" id="CHEBI:22191"/>
        <dbReference type="ChEBI" id="CHEBI:43474"/>
        <dbReference type="ChEBI" id="CHEBI:57287"/>
        <dbReference type="ChEBI" id="CHEBI:57288"/>
        <dbReference type="EC" id="2.3.1.8"/>
    </reaction>
</comment>
<accession>A0AB39UQA1</accession>
<dbReference type="InterPro" id="IPR050500">
    <property type="entry name" value="Phos_Acetyltrans/Butyryltrans"/>
</dbReference>
<dbReference type="EMBL" id="CP129682">
    <property type="protein sequence ID" value="XDS47993.1"/>
    <property type="molecule type" value="Genomic_DNA"/>
</dbReference>
<dbReference type="Gene3D" id="3.40.50.10750">
    <property type="entry name" value="Isocitrate/Isopropylmalate dehydrogenase-like"/>
    <property type="match status" value="1"/>
</dbReference>
<dbReference type="EMBL" id="CP129683">
    <property type="protein sequence ID" value="XDS51071.1"/>
    <property type="molecule type" value="Genomic_DNA"/>
</dbReference>
<organism evidence="11">
    <name type="scientific">Bifidobacterium fermentum</name>
    <dbReference type="NCBI Taxonomy" id="3059035"/>
    <lineage>
        <taxon>Bacteria</taxon>
        <taxon>Bacillati</taxon>
        <taxon>Actinomycetota</taxon>
        <taxon>Actinomycetes</taxon>
        <taxon>Bifidobacteriales</taxon>
        <taxon>Bifidobacteriaceae</taxon>
        <taxon>Bifidobacterium</taxon>
    </lineage>
</organism>
<name>A0AB39UQA1_9BIFI</name>
<feature type="domain" description="Phosphate acetyl/butaryl transferase" evidence="8">
    <location>
        <begin position="242"/>
        <end position="555"/>
    </location>
</feature>
<dbReference type="PANTHER" id="PTHR43356">
    <property type="entry name" value="PHOSPHATE ACETYLTRANSFERASE"/>
    <property type="match status" value="1"/>
</dbReference>
<dbReference type="Pfam" id="PF01515">
    <property type="entry name" value="PTA_PTB"/>
    <property type="match status" value="1"/>
</dbReference>
<dbReference type="InterPro" id="IPR004614">
    <property type="entry name" value="P_AcTrfase"/>
</dbReference>
<evidence type="ECO:0000256" key="7">
    <source>
        <dbReference type="ARBA" id="ARBA00031108"/>
    </source>
</evidence>
<dbReference type="NCBIfam" id="TIGR00651">
    <property type="entry name" value="pta"/>
    <property type="match status" value="1"/>
</dbReference>
<dbReference type="RefSeq" id="WP_369342035.1">
    <property type="nucleotide sequence ID" value="NZ_CP129675.1"/>
</dbReference>
<comment type="pathway">
    <text evidence="2">Metabolic intermediate biosynthesis; acetyl-CoA biosynthesis; acetyl-CoA from acetate: step 2/2.</text>
</comment>
<dbReference type="Pfam" id="PF13500">
    <property type="entry name" value="AAA_26"/>
    <property type="match status" value="1"/>
</dbReference>
<keyword evidence="6 11" id="KW-0012">Acyltransferase</keyword>
<evidence type="ECO:0000256" key="2">
    <source>
        <dbReference type="ARBA" id="ARBA00004989"/>
    </source>
</evidence>
<evidence type="ECO:0000256" key="4">
    <source>
        <dbReference type="ARBA" id="ARBA00021528"/>
    </source>
</evidence>
<dbReference type="NCBIfam" id="NF007233">
    <property type="entry name" value="PRK09653.1"/>
    <property type="match status" value="1"/>
</dbReference>
<dbReference type="KEGG" id="bfk:QN062_02470"/>
<evidence type="ECO:0000256" key="1">
    <source>
        <dbReference type="ARBA" id="ARBA00000705"/>
    </source>
</evidence>
<reference evidence="11" key="1">
    <citation type="submission" date="2023-07" db="EMBL/GenBank/DDBJ databases">
        <title>Bifidobacterium aquikefiriaerophilum sp. nov. and Bifidobacterium eccum sp. nov., isolated from water kefir.</title>
        <authorList>
            <person name="Breselge S."/>
            <person name="Bellassi P."/>
            <person name="Barcenilla C."/>
            <person name="Alvarez-Ordonez A."/>
            <person name="Morelli L."/>
            <person name="Cotter P.D."/>
        </authorList>
    </citation>
    <scope>NUCLEOTIDE SEQUENCE</scope>
    <source>
        <strain evidence="11">WK012_4_13</strain>
        <strain evidence="10">WK013_4_14</strain>
        <strain evidence="9">WK048_4_13</strain>
    </source>
</reference>
<evidence type="ECO:0000313" key="11">
    <source>
        <dbReference type="EMBL" id="XDS51071.1"/>
    </source>
</evidence>
<dbReference type="AlphaFoldDB" id="A0AB39UQA1"/>
<gene>
    <name evidence="11" type="primary">pta</name>
    <name evidence="11" type="ORF">QN062_02470</name>
    <name evidence="10" type="ORF">QN216_06470</name>
    <name evidence="9" type="ORF">QN217_03975</name>
</gene>
<protein>
    <recommendedName>
        <fullName evidence="4">Phosphate acetyltransferase</fullName>
        <ecNumber evidence="3">2.3.1.8</ecNumber>
    </recommendedName>
    <alternativeName>
        <fullName evidence="7">Phosphotransacetylase</fullName>
    </alternativeName>
</protein>
<dbReference type="SUPFAM" id="SSF53659">
    <property type="entry name" value="Isocitrate/Isopropylmalate dehydrogenase-like"/>
    <property type="match status" value="1"/>
</dbReference>
<evidence type="ECO:0000313" key="9">
    <source>
        <dbReference type="EMBL" id="XDS47298.1"/>
    </source>
</evidence>
<dbReference type="InterPro" id="IPR042113">
    <property type="entry name" value="P_AcTrfase_dom1"/>
</dbReference>
<evidence type="ECO:0000259" key="8">
    <source>
        <dbReference type="Pfam" id="PF01515"/>
    </source>
</evidence>
<dbReference type="EC" id="2.3.1.8" evidence="3"/>
<evidence type="ECO:0000256" key="5">
    <source>
        <dbReference type="ARBA" id="ARBA00022679"/>
    </source>
</evidence>
<dbReference type="InterPro" id="IPR042112">
    <property type="entry name" value="P_AcTrfase_dom2"/>
</dbReference>
<dbReference type="EMBL" id="CP129675">
    <property type="protein sequence ID" value="XDS47298.1"/>
    <property type="molecule type" value="Genomic_DNA"/>
</dbReference>
<evidence type="ECO:0000256" key="6">
    <source>
        <dbReference type="ARBA" id="ARBA00023315"/>
    </source>
</evidence>
<evidence type="ECO:0000256" key="3">
    <source>
        <dbReference type="ARBA" id="ARBA00012707"/>
    </source>
</evidence>
<dbReference type="InterPro" id="IPR002505">
    <property type="entry name" value="PTA_PTB"/>
</dbReference>
<evidence type="ECO:0000313" key="10">
    <source>
        <dbReference type="EMBL" id="XDS47993.1"/>
    </source>
</evidence>